<feature type="repeat" description="WD" evidence="9">
    <location>
        <begin position="117"/>
        <end position="159"/>
    </location>
</feature>
<evidence type="ECO:0000313" key="13">
    <source>
        <dbReference type="RefSeq" id="XP_013780411.2"/>
    </source>
</evidence>
<dbReference type="PROSITE" id="PS50082">
    <property type="entry name" value="WD_REPEATS_2"/>
    <property type="match status" value="2"/>
</dbReference>
<dbReference type="Proteomes" id="UP000694941">
    <property type="component" value="Unplaced"/>
</dbReference>
<dbReference type="GeneID" id="106464799"/>
<dbReference type="Pfam" id="PF00400">
    <property type="entry name" value="WD40"/>
    <property type="match status" value="2"/>
</dbReference>
<evidence type="ECO:0000256" key="6">
    <source>
        <dbReference type="ARBA" id="ARBA00022824"/>
    </source>
</evidence>
<organism evidence="12 13">
    <name type="scientific">Limulus polyphemus</name>
    <name type="common">Atlantic horseshoe crab</name>
    <dbReference type="NCBI Taxonomy" id="6850"/>
    <lineage>
        <taxon>Eukaryota</taxon>
        <taxon>Metazoa</taxon>
        <taxon>Ecdysozoa</taxon>
        <taxon>Arthropoda</taxon>
        <taxon>Chelicerata</taxon>
        <taxon>Merostomata</taxon>
        <taxon>Xiphosura</taxon>
        <taxon>Limulidae</taxon>
        <taxon>Limulus</taxon>
    </lineage>
</organism>
<comment type="subcellular location">
    <subcellularLocation>
        <location evidence="1">Endoplasmic reticulum</location>
    </subcellularLocation>
</comment>
<keyword evidence="3" id="KW-0813">Transport</keyword>
<keyword evidence="7" id="KW-0931">ER-Golgi transport</keyword>
<keyword evidence="12" id="KW-1185">Reference proteome</keyword>
<dbReference type="Gene3D" id="2.130.10.10">
    <property type="entry name" value="YVTN repeat-like/Quinoprotein amine dehydrogenase"/>
    <property type="match status" value="1"/>
</dbReference>
<feature type="compositionally biased region" description="Polar residues" evidence="10">
    <location>
        <begin position="820"/>
        <end position="841"/>
    </location>
</feature>
<feature type="compositionally biased region" description="Polar residues" evidence="10">
    <location>
        <begin position="1023"/>
        <end position="1037"/>
    </location>
</feature>
<evidence type="ECO:0000256" key="7">
    <source>
        <dbReference type="ARBA" id="ARBA00022892"/>
    </source>
</evidence>
<evidence type="ECO:0000256" key="8">
    <source>
        <dbReference type="ARBA" id="ARBA00022927"/>
    </source>
</evidence>
<dbReference type="InterPro" id="IPR015943">
    <property type="entry name" value="WD40/YVTN_repeat-like_dom_sf"/>
</dbReference>
<dbReference type="InterPro" id="IPR040251">
    <property type="entry name" value="SEC31-like"/>
</dbReference>
<name>A0ABM1BEL1_LIMPO</name>
<evidence type="ECO:0000256" key="4">
    <source>
        <dbReference type="ARBA" id="ARBA00022574"/>
    </source>
</evidence>
<dbReference type="SUPFAM" id="SSF50978">
    <property type="entry name" value="WD40 repeat-like"/>
    <property type="match status" value="1"/>
</dbReference>
<evidence type="ECO:0000256" key="2">
    <source>
        <dbReference type="ARBA" id="ARBA00009358"/>
    </source>
</evidence>
<protein>
    <submittedName>
        <fullName evidence="13">Protein transport protein Sec31A-like</fullName>
    </submittedName>
</protein>
<evidence type="ECO:0000256" key="1">
    <source>
        <dbReference type="ARBA" id="ARBA00004240"/>
    </source>
</evidence>
<keyword evidence="5" id="KW-0677">Repeat</keyword>
<dbReference type="PANTHER" id="PTHR13923">
    <property type="entry name" value="SEC31-RELATED PROTEIN"/>
    <property type="match status" value="1"/>
</dbReference>
<dbReference type="InterPro" id="IPR001680">
    <property type="entry name" value="WD40_rpt"/>
</dbReference>
<evidence type="ECO:0000256" key="9">
    <source>
        <dbReference type="PROSITE-ProRule" id="PRU00221"/>
    </source>
</evidence>
<dbReference type="InterPro" id="IPR036322">
    <property type="entry name" value="WD40_repeat_dom_sf"/>
</dbReference>
<dbReference type="SMART" id="SM00320">
    <property type="entry name" value="WD40"/>
    <property type="match status" value="5"/>
</dbReference>
<gene>
    <name evidence="13" type="primary">LOC106464799</name>
</gene>
<dbReference type="InterPro" id="IPR024298">
    <property type="entry name" value="Sec16_Sec23-bd"/>
</dbReference>
<dbReference type="PANTHER" id="PTHR13923:SF11">
    <property type="entry name" value="SECRETORY 31, ISOFORM D"/>
    <property type="match status" value="1"/>
</dbReference>
<accession>A0ABM1BEL1</accession>
<dbReference type="Pfam" id="PF12931">
    <property type="entry name" value="TPR_Sec16"/>
    <property type="match status" value="1"/>
</dbReference>
<dbReference type="Gene3D" id="1.25.40.1030">
    <property type="match status" value="1"/>
</dbReference>
<evidence type="ECO:0000256" key="5">
    <source>
        <dbReference type="ARBA" id="ARBA00022737"/>
    </source>
</evidence>
<evidence type="ECO:0000256" key="3">
    <source>
        <dbReference type="ARBA" id="ARBA00022448"/>
    </source>
</evidence>
<evidence type="ECO:0000313" key="12">
    <source>
        <dbReference type="Proteomes" id="UP000694941"/>
    </source>
</evidence>
<feature type="repeat" description="WD" evidence="9">
    <location>
        <begin position="254"/>
        <end position="287"/>
    </location>
</feature>
<keyword evidence="6" id="KW-0256">Endoplasmic reticulum</keyword>
<keyword evidence="8" id="KW-0653">Protein transport</keyword>
<sequence length="1162" mass="127777">MKVKEIDRTANIAWSPAAHHPIYLAAGTAAQQLDATFSTTAALEIYGLNLTEPGLDMSLKGNIVSDYRFHKIVWGSGGMSNGEHVSGVLVGGADGGNLLAYDPAKLLEGENALVCHNDKHTGPINSLDFNNFQPNLLASGAAESEIFIWDLNNPTTPMTPGAKSQPAEVVTCVAWNRQVQHILASTFSAKCVVWDLRKNEPIIKVSDTTSRIRCKVVSWHPEVATQLCLASEDDHSPVIQLWDLRFATSPLKTLEHHQRGILSIAWCPQDPDLLLSCGKDNKILCWNPNSNIQDGEVVCELPTSDQWSFDVSWCPRNPAVIASSSFDGHVSVYSLMGGQQQIQPSSKLAESFPGADAFAQPPVQQSAQHTVSVSLKKPPKWLRKPVGASFGFGGRLVTFVHELPQPHHGQPGHPTPPIHQVYISQIVTEPELLNRATQLESALNTSNLADFCEKKVQAITDSYKQLAWNFLQANFDQSPRASMLSLLGYNPQDVNTQINAMIKKRESKVDSNENSVDDEMSNKISSLSTDVAEEGDDGSLLFDDIASKEENVDLTPMTIKTDKDDIDSMLSRALLTGNVAAAVQLCLEDKRWADAIILAQAGGQNLLQQTQKCYFKAMHSDSVKLISAVVTSDWSHVVDHCDIDCWKEALAAVLAYARPEEFTFLCETLGGRLEAEKNGIMVQNAMLCYICAGNYERLANCWVRTQNKIDSPDSLQELVEQVMVLRKAVEQMGGQSPQLKTGTLSSLLGRYATLLAAQGSLSSAVTYLVDTSEPSLALLQDRIYHCLGLQSPNCPFQHVEVKSAVTLEQQVSQNKQQPQSEMVSQVPTMPQATPYSTQFPPVSSYGYPPTTMTQYQAPAPPSPLGPPMRQSSQPAAAPPPPPQASDQSSSLNQTHHISQRYPRHLHDPSVYQDPQYQSNFYPSVQYEYSQNQVPYSQTGYFQPQSVQQSFYNPGQSFGAPASTYTIANTPASVYQPTNFGNSATMPHYSPANPMMLTHSSGGSYEMSKPGWNDPPMLKCAVKQQPSNWEQSQTQPAPQKTMPEPPKEKGPIPPEHQVLQDIFEDLRNQCQQVATNPQTRRKLDDVARKLEILYDVLRQNALSSGTILGLHQIVQVIQQGDYQTALGVHSQLVSSTNFSETSCFLPGLKVLLQVAQQLSVYLQ</sequence>
<feature type="compositionally biased region" description="Low complexity" evidence="10">
    <location>
        <begin position="810"/>
        <end position="819"/>
    </location>
</feature>
<dbReference type="RefSeq" id="XP_013780411.2">
    <property type="nucleotide sequence ID" value="XM_013924957.2"/>
</dbReference>
<evidence type="ECO:0000259" key="11">
    <source>
        <dbReference type="Pfam" id="PF12931"/>
    </source>
</evidence>
<keyword evidence="4 9" id="KW-0853">WD repeat</keyword>
<feature type="region of interest" description="Disordered" evidence="10">
    <location>
        <begin position="810"/>
        <end position="898"/>
    </location>
</feature>
<evidence type="ECO:0000256" key="10">
    <source>
        <dbReference type="SAM" id="MobiDB-lite"/>
    </source>
</evidence>
<feature type="region of interest" description="Disordered" evidence="10">
    <location>
        <begin position="1022"/>
        <end position="1052"/>
    </location>
</feature>
<reference evidence="13" key="1">
    <citation type="submission" date="2025-08" db="UniProtKB">
        <authorList>
            <consortium name="RefSeq"/>
        </authorList>
    </citation>
    <scope>IDENTIFICATION</scope>
    <source>
        <tissue evidence="13">Muscle</tissue>
    </source>
</reference>
<dbReference type="Gene3D" id="1.20.940.10">
    <property type="entry name" value="Functional domain of the splicing factor Prp18"/>
    <property type="match status" value="1"/>
</dbReference>
<proteinExistence type="inferred from homology"/>
<comment type="similarity">
    <text evidence="2">Belongs to the WD repeat SEC31 family.</text>
</comment>
<feature type="domain" description="Sec16 Sec23-binding" evidence="11">
    <location>
        <begin position="571"/>
        <end position="767"/>
    </location>
</feature>